<dbReference type="PIRSF" id="PIRSF000138">
    <property type="entry name" value="Al-hdrx_acd_dh"/>
    <property type="match status" value="1"/>
</dbReference>
<dbReference type="InterPro" id="IPR008259">
    <property type="entry name" value="FMN_hydac_DH_AS"/>
</dbReference>
<feature type="binding site" evidence="5">
    <location>
        <position position="262"/>
    </location>
    <ligand>
        <name>glyoxylate</name>
        <dbReference type="ChEBI" id="CHEBI:36655"/>
    </ligand>
</feature>
<feature type="binding site" evidence="5">
    <location>
        <begin position="86"/>
        <end position="88"/>
    </location>
    <ligand>
        <name>FMN</name>
        <dbReference type="ChEBI" id="CHEBI:58210"/>
    </ligand>
</feature>
<evidence type="ECO:0000256" key="1">
    <source>
        <dbReference type="ARBA" id="ARBA00001917"/>
    </source>
</evidence>
<dbReference type="AlphaFoldDB" id="A0A6G0X4G0"/>
<feature type="binding site" evidence="5">
    <location>
        <begin position="293"/>
        <end position="297"/>
    </location>
    <ligand>
        <name>FMN</name>
        <dbReference type="ChEBI" id="CHEBI:58210"/>
    </ligand>
</feature>
<dbReference type="InterPro" id="IPR037396">
    <property type="entry name" value="FMN_HAD"/>
</dbReference>
<dbReference type="GO" id="GO:0010181">
    <property type="term" value="F:FMN binding"/>
    <property type="evidence" value="ECO:0007669"/>
    <property type="project" value="InterPro"/>
</dbReference>
<gene>
    <name evidence="7" type="ORF">Ae201684_008742</name>
</gene>
<organism evidence="7 8">
    <name type="scientific">Aphanomyces euteiches</name>
    <dbReference type="NCBI Taxonomy" id="100861"/>
    <lineage>
        <taxon>Eukaryota</taxon>
        <taxon>Sar</taxon>
        <taxon>Stramenopiles</taxon>
        <taxon>Oomycota</taxon>
        <taxon>Saprolegniomycetes</taxon>
        <taxon>Saprolegniales</taxon>
        <taxon>Verrucalvaceae</taxon>
        <taxon>Aphanomyces</taxon>
    </lineage>
</organism>
<keyword evidence="5" id="KW-0288">FMN</keyword>
<evidence type="ECO:0000256" key="4">
    <source>
        <dbReference type="PIRSR" id="PIRSR000138-1"/>
    </source>
</evidence>
<evidence type="ECO:0000313" key="8">
    <source>
        <dbReference type="Proteomes" id="UP000481153"/>
    </source>
</evidence>
<feature type="binding site" evidence="5">
    <location>
        <position position="238"/>
    </location>
    <ligand>
        <name>FMN</name>
        <dbReference type="ChEBI" id="CHEBI:58210"/>
    </ligand>
</feature>
<dbReference type="PROSITE" id="PS00557">
    <property type="entry name" value="FMN_HYDROXY_ACID_DH_1"/>
    <property type="match status" value="1"/>
</dbReference>
<dbReference type="FunFam" id="3.20.20.70:FF:000056">
    <property type="entry name" value="hydroxyacid oxidase 2"/>
    <property type="match status" value="1"/>
</dbReference>
<feature type="binding site" evidence="5">
    <location>
        <position position="260"/>
    </location>
    <ligand>
        <name>glyoxylate</name>
        <dbReference type="ChEBI" id="CHEBI:36655"/>
    </ligand>
</feature>
<dbReference type="InterPro" id="IPR000262">
    <property type="entry name" value="FMN-dep_DH"/>
</dbReference>
<comment type="similarity">
    <text evidence="3">Belongs to the FMN-dependent alpha-hydroxy acid dehydrogenase family.</text>
</comment>
<keyword evidence="8" id="KW-1185">Reference proteome</keyword>
<proteinExistence type="inferred from homology"/>
<dbReference type="Gene3D" id="3.20.20.70">
    <property type="entry name" value="Aldolase class I"/>
    <property type="match status" value="1"/>
</dbReference>
<reference evidence="7 8" key="1">
    <citation type="submission" date="2019-07" db="EMBL/GenBank/DDBJ databases">
        <title>Genomics analysis of Aphanomyces spp. identifies a new class of oomycete effector associated with host adaptation.</title>
        <authorList>
            <person name="Gaulin E."/>
        </authorList>
    </citation>
    <scope>NUCLEOTIDE SEQUENCE [LARGE SCALE GENOMIC DNA]</scope>
    <source>
        <strain evidence="7 8">ATCC 201684</strain>
    </source>
</reference>
<evidence type="ECO:0000313" key="7">
    <source>
        <dbReference type="EMBL" id="KAF0734674.1"/>
    </source>
</evidence>
<feature type="binding site" evidence="5">
    <location>
        <position position="139"/>
    </location>
    <ligand>
        <name>glyoxylate</name>
        <dbReference type="ChEBI" id="CHEBI:36655"/>
    </ligand>
</feature>
<dbReference type="InterPro" id="IPR013785">
    <property type="entry name" value="Aldolase_TIM"/>
</dbReference>
<feature type="binding site" evidence="5">
    <location>
        <position position="137"/>
    </location>
    <ligand>
        <name>FMN</name>
        <dbReference type="ChEBI" id="CHEBI:58210"/>
    </ligand>
</feature>
<dbReference type="Pfam" id="PF01070">
    <property type="entry name" value="FMN_dh"/>
    <property type="match status" value="1"/>
</dbReference>
<accession>A0A6G0X4G0</accession>
<feature type="binding site" evidence="5">
    <location>
        <position position="115"/>
    </location>
    <ligand>
        <name>FMN</name>
        <dbReference type="ChEBI" id="CHEBI:58210"/>
    </ligand>
</feature>
<dbReference type="InterPro" id="IPR012133">
    <property type="entry name" value="Alpha-hydoxy_acid_DH_FMN"/>
</dbReference>
<protein>
    <recommendedName>
        <fullName evidence="6">FMN hydroxy acid dehydrogenase domain-containing protein</fullName>
    </recommendedName>
</protein>
<dbReference type="GO" id="GO:0005737">
    <property type="term" value="C:cytoplasm"/>
    <property type="evidence" value="ECO:0007669"/>
    <property type="project" value="UniProtKB-ARBA"/>
</dbReference>
<dbReference type="PANTHER" id="PTHR10578:SF149">
    <property type="entry name" value="2-HYDROXYACID OXIDASE 2"/>
    <property type="match status" value="1"/>
</dbReference>
<evidence type="ECO:0000256" key="2">
    <source>
        <dbReference type="ARBA" id="ARBA00023002"/>
    </source>
</evidence>
<dbReference type="SUPFAM" id="SSF51395">
    <property type="entry name" value="FMN-linked oxidoreductases"/>
    <property type="match status" value="1"/>
</dbReference>
<dbReference type="EMBL" id="VJMJ01000109">
    <property type="protein sequence ID" value="KAF0734674.1"/>
    <property type="molecule type" value="Genomic_DNA"/>
</dbReference>
<evidence type="ECO:0000259" key="6">
    <source>
        <dbReference type="PROSITE" id="PS51349"/>
    </source>
</evidence>
<dbReference type="CDD" id="cd02809">
    <property type="entry name" value="alpha_hydroxyacid_oxid_FMN"/>
    <property type="match status" value="1"/>
</dbReference>
<feature type="binding site" evidence="5">
    <location>
        <position position="265"/>
    </location>
    <ligand>
        <name>glyoxylate</name>
        <dbReference type="ChEBI" id="CHEBI:36655"/>
    </ligand>
</feature>
<feature type="binding site" evidence="5">
    <location>
        <begin position="316"/>
        <end position="317"/>
    </location>
    <ligand>
        <name>FMN</name>
        <dbReference type="ChEBI" id="CHEBI:58210"/>
    </ligand>
</feature>
<name>A0A6G0X4G0_9STRA</name>
<dbReference type="PROSITE" id="PS51349">
    <property type="entry name" value="FMN_HYDROXY_ACID_DH_2"/>
    <property type="match status" value="1"/>
</dbReference>
<keyword evidence="5" id="KW-0285">Flavoprotein</keyword>
<dbReference type="Proteomes" id="UP000481153">
    <property type="component" value="Unassembled WGS sequence"/>
</dbReference>
<evidence type="ECO:0000256" key="3">
    <source>
        <dbReference type="ARBA" id="ARBA00024042"/>
    </source>
</evidence>
<feature type="binding site" evidence="5">
    <location>
        <position position="33"/>
    </location>
    <ligand>
        <name>glyoxylate</name>
        <dbReference type="ChEBI" id="CHEBI:36655"/>
    </ligand>
</feature>
<sequence length="374" mass="40965">MSKLVPGVDGTPLSVDEFEAYAKEFLPKSVRDYYVSGADDMSTLRENRLAFQRLKLLPRTLRDVSKINTTTTILGQPIKTPVCIAPSAMQRMAHPDGEIANTRAAASAGSCYILSTMSTTTLEDVAAANGSGLRWFQLYIFRDRELTRSLVQRAERAGYKALVLTVDTPILGNRQEDLRNGFKLPRHLKLANFTTGRHATAINEIGLSAYATELFDTNLTWQDVAWLKSITRLPIVVKGVLTPEDAIQACDVGCAGILVSNHGARQLDTVPATIEVLPSIVQAVQGRAEIYLDGGVRRGTDVFKALAMGARCVFIGRPALWGLSHSGQQGVEDVLRIMTNELAHAMMFSATTSIPEITPAYVKHEAYFRQPSNL</sequence>
<dbReference type="PANTHER" id="PTHR10578">
    <property type="entry name" value="S -2-HYDROXY-ACID OXIDASE-RELATED"/>
    <property type="match status" value="1"/>
</dbReference>
<feature type="domain" description="FMN hydroxy acid dehydrogenase" evidence="6">
    <location>
        <begin position="7"/>
        <end position="367"/>
    </location>
</feature>
<feature type="active site" description="Proton acceptor" evidence="4">
    <location>
        <position position="262"/>
    </location>
</feature>
<comment type="cofactor">
    <cofactor evidence="1">
        <name>FMN</name>
        <dbReference type="ChEBI" id="CHEBI:58210"/>
    </cofactor>
</comment>
<evidence type="ECO:0000256" key="5">
    <source>
        <dbReference type="PIRSR" id="PIRSR000138-2"/>
    </source>
</evidence>
<feature type="binding site" evidence="5">
    <location>
        <position position="174"/>
    </location>
    <ligand>
        <name>glyoxylate</name>
        <dbReference type="ChEBI" id="CHEBI:36655"/>
    </ligand>
</feature>
<keyword evidence="2" id="KW-0560">Oxidoreductase</keyword>
<comment type="caution">
    <text evidence="7">The sequence shown here is derived from an EMBL/GenBank/DDBJ whole genome shotgun (WGS) entry which is preliminary data.</text>
</comment>
<dbReference type="GO" id="GO:0016491">
    <property type="term" value="F:oxidoreductase activity"/>
    <property type="evidence" value="ECO:0007669"/>
    <property type="project" value="UniProtKB-KW"/>
</dbReference>
<dbReference type="VEuPathDB" id="FungiDB:AeMF1_007596"/>
<feature type="binding site" evidence="5">
    <location>
        <position position="165"/>
    </location>
    <ligand>
        <name>FMN</name>
        <dbReference type="ChEBI" id="CHEBI:58210"/>
    </ligand>
</feature>